<keyword evidence="1" id="KW-0732">Signal</keyword>
<feature type="domain" description="Apple" evidence="2">
    <location>
        <begin position="38"/>
        <end position="86"/>
    </location>
</feature>
<dbReference type="InterPro" id="IPR003609">
    <property type="entry name" value="Pan_app"/>
</dbReference>
<dbReference type="AlphaFoldDB" id="A0A8S3U149"/>
<dbReference type="Proteomes" id="UP000683360">
    <property type="component" value="Unassembled WGS sequence"/>
</dbReference>
<reference evidence="3" key="1">
    <citation type="submission" date="2021-03" db="EMBL/GenBank/DDBJ databases">
        <authorList>
            <person name="Bekaert M."/>
        </authorList>
    </citation>
    <scope>NUCLEOTIDE SEQUENCE</scope>
</reference>
<comment type="caution">
    <text evidence="3">The sequence shown here is derived from an EMBL/GenBank/DDBJ whole genome shotgun (WGS) entry which is preliminary data.</text>
</comment>
<gene>
    <name evidence="3" type="ORF">MEDL_52314</name>
</gene>
<proteinExistence type="predicted"/>
<name>A0A8S3U149_MYTED</name>
<sequence length="167" mass="19637">MLFIFGRLLLLLGNLLLVSTEQYKSGIFRINPDRLDTKFDRYRISTFENISPRMCFDKCIRRPRCHSYNYNRHLLRCELNYQPPYVSSSDFLNEVGFIYVEVGHYRGDPLYDTCLGNPCKPGEICEGTNDGGVVCVKEYEVIDEDDCTNLKKLNIRKRKWSLYNIPR</sequence>
<dbReference type="OrthoDB" id="10375895at2759"/>
<feature type="signal peptide" evidence="1">
    <location>
        <begin position="1"/>
        <end position="20"/>
    </location>
</feature>
<dbReference type="Pfam" id="PF00024">
    <property type="entry name" value="PAN_1"/>
    <property type="match status" value="1"/>
</dbReference>
<evidence type="ECO:0000313" key="3">
    <source>
        <dbReference type="EMBL" id="CAG2239981.1"/>
    </source>
</evidence>
<evidence type="ECO:0000256" key="1">
    <source>
        <dbReference type="SAM" id="SignalP"/>
    </source>
</evidence>
<evidence type="ECO:0000313" key="4">
    <source>
        <dbReference type="Proteomes" id="UP000683360"/>
    </source>
</evidence>
<dbReference type="SUPFAM" id="SSF57414">
    <property type="entry name" value="Hairpin loop containing domain-like"/>
    <property type="match status" value="1"/>
</dbReference>
<keyword evidence="4" id="KW-1185">Reference proteome</keyword>
<evidence type="ECO:0000259" key="2">
    <source>
        <dbReference type="Pfam" id="PF00024"/>
    </source>
</evidence>
<dbReference type="Gene3D" id="3.50.4.10">
    <property type="entry name" value="Hepatocyte Growth Factor"/>
    <property type="match status" value="1"/>
</dbReference>
<accession>A0A8S3U149</accession>
<protein>
    <recommendedName>
        <fullName evidence="2">Apple domain-containing protein</fullName>
    </recommendedName>
</protein>
<dbReference type="EMBL" id="CAJPWZ010002543">
    <property type="protein sequence ID" value="CAG2239981.1"/>
    <property type="molecule type" value="Genomic_DNA"/>
</dbReference>
<organism evidence="3 4">
    <name type="scientific">Mytilus edulis</name>
    <name type="common">Blue mussel</name>
    <dbReference type="NCBI Taxonomy" id="6550"/>
    <lineage>
        <taxon>Eukaryota</taxon>
        <taxon>Metazoa</taxon>
        <taxon>Spiralia</taxon>
        <taxon>Lophotrochozoa</taxon>
        <taxon>Mollusca</taxon>
        <taxon>Bivalvia</taxon>
        <taxon>Autobranchia</taxon>
        <taxon>Pteriomorphia</taxon>
        <taxon>Mytilida</taxon>
        <taxon>Mytiloidea</taxon>
        <taxon>Mytilidae</taxon>
        <taxon>Mytilinae</taxon>
        <taxon>Mytilus</taxon>
    </lineage>
</organism>
<feature type="chain" id="PRO_5035941591" description="Apple domain-containing protein" evidence="1">
    <location>
        <begin position="21"/>
        <end position="167"/>
    </location>
</feature>